<sequence length="83" mass="9020">MSTNVFHKLGSKATENKNEGSNEPMFSTQPHPAKINNPAELGNPAPSTGMGLNNNEKMAPFHARDPHVPTDPDVTGEIRKTRN</sequence>
<dbReference type="AlphaFoldDB" id="A0A0D0CGU1"/>
<reference evidence="2 3" key="1">
    <citation type="submission" date="2014-04" db="EMBL/GenBank/DDBJ databases">
        <title>Evolutionary Origins and Diversification of the Mycorrhizal Mutualists.</title>
        <authorList>
            <consortium name="DOE Joint Genome Institute"/>
            <consortium name="Mycorrhizal Genomics Consortium"/>
            <person name="Kohler A."/>
            <person name="Kuo A."/>
            <person name="Nagy L.G."/>
            <person name="Floudas D."/>
            <person name="Copeland A."/>
            <person name="Barry K.W."/>
            <person name="Cichocki N."/>
            <person name="Veneault-Fourrey C."/>
            <person name="LaButti K."/>
            <person name="Lindquist E.A."/>
            <person name="Lipzen A."/>
            <person name="Lundell T."/>
            <person name="Morin E."/>
            <person name="Murat C."/>
            <person name="Riley R."/>
            <person name="Ohm R."/>
            <person name="Sun H."/>
            <person name="Tunlid A."/>
            <person name="Henrissat B."/>
            <person name="Grigoriev I.V."/>
            <person name="Hibbett D.S."/>
            <person name="Martin F."/>
        </authorList>
    </citation>
    <scope>NUCLEOTIDE SEQUENCE [LARGE SCALE GENOMIC DNA]</scope>
    <source>
        <strain evidence="2 3">FD-317 M1</strain>
    </source>
</reference>
<evidence type="ECO:0000313" key="3">
    <source>
        <dbReference type="Proteomes" id="UP000053593"/>
    </source>
</evidence>
<keyword evidence="3" id="KW-1185">Reference proteome</keyword>
<dbReference type="OrthoDB" id="2532734at2759"/>
<organism evidence="2 3">
    <name type="scientific">Collybiopsis luxurians FD-317 M1</name>
    <dbReference type="NCBI Taxonomy" id="944289"/>
    <lineage>
        <taxon>Eukaryota</taxon>
        <taxon>Fungi</taxon>
        <taxon>Dikarya</taxon>
        <taxon>Basidiomycota</taxon>
        <taxon>Agaricomycotina</taxon>
        <taxon>Agaricomycetes</taxon>
        <taxon>Agaricomycetidae</taxon>
        <taxon>Agaricales</taxon>
        <taxon>Marasmiineae</taxon>
        <taxon>Omphalotaceae</taxon>
        <taxon>Collybiopsis</taxon>
        <taxon>Collybiopsis luxurians</taxon>
    </lineage>
</organism>
<dbReference type="Proteomes" id="UP000053593">
    <property type="component" value="Unassembled WGS sequence"/>
</dbReference>
<gene>
    <name evidence="2" type="ORF">GYMLUDRAFT_263161</name>
</gene>
<evidence type="ECO:0000256" key="1">
    <source>
        <dbReference type="SAM" id="MobiDB-lite"/>
    </source>
</evidence>
<proteinExistence type="predicted"/>
<feature type="region of interest" description="Disordered" evidence="1">
    <location>
        <begin position="1"/>
        <end position="83"/>
    </location>
</feature>
<accession>A0A0D0CGU1</accession>
<name>A0A0D0CGU1_9AGAR</name>
<evidence type="ECO:0000313" key="2">
    <source>
        <dbReference type="EMBL" id="KIK57417.1"/>
    </source>
</evidence>
<feature type="compositionally biased region" description="Basic and acidic residues" evidence="1">
    <location>
        <begin position="62"/>
        <end position="83"/>
    </location>
</feature>
<feature type="compositionally biased region" description="Polar residues" evidence="1">
    <location>
        <begin position="21"/>
        <end position="30"/>
    </location>
</feature>
<dbReference type="EMBL" id="KN834791">
    <property type="protein sequence ID" value="KIK57417.1"/>
    <property type="molecule type" value="Genomic_DNA"/>
</dbReference>
<protein>
    <submittedName>
        <fullName evidence="2">Uncharacterized protein</fullName>
    </submittedName>
</protein>
<dbReference type="HOGENOM" id="CLU_2542801_0_0_1"/>